<keyword evidence="3 7" id="KW-0418">Kinase</keyword>
<protein>
    <submittedName>
        <fullName evidence="7">Serine/threonine-protein kinase ulk2</fullName>
    </submittedName>
</protein>
<feature type="domain" description="Serine/threonine-protein kinase Atg1-like tMIT" evidence="5">
    <location>
        <begin position="5"/>
        <end position="76"/>
    </location>
</feature>
<reference evidence="7 8" key="1">
    <citation type="submission" date="2020-11" db="EMBL/GenBank/DDBJ databases">
        <title>Kefir isolates.</title>
        <authorList>
            <person name="Marcisauskas S."/>
            <person name="Kim Y."/>
            <person name="Blasche S."/>
        </authorList>
    </citation>
    <scope>NUCLEOTIDE SEQUENCE [LARGE SCALE GENOMIC DNA]</scope>
    <source>
        <strain evidence="7 8">OG2</strain>
    </source>
</reference>
<accession>A0A9P6WBA4</accession>
<keyword evidence="8" id="KW-1185">Reference proteome</keyword>
<keyword evidence="4" id="KW-0067">ATP-binding</keyword>
<gene>
    <name evidence="7" type="primary">ULK2</name>
    <name evidence="7" type="ORF">C6P45_005350</name>
</gene>
<feature type="domain" description="ATG1-like MIT" evidence="6">
    <location>
        <begin position="80"/>
        <end position="175"/>
    </location>
</feature>
<keyword evidence="2" id="KW-0547">Nucleotide-binding</keyword>
<dbReference type="EMBL" id="PUHR01000091">
    <property type="protein sequence ID" value="KAG0667800.1"/>
    <property type="molecule type" value="Genomic_DNA"/>
</dbReference>
<dbReference type="InterPro" id="IPR022708">
    <property type="entry name" value="Atg1-like_tMIT"/>
</dbReference>
<dbReference type="Proteomes" id="UP000750334">
    <property type="component" value="Unassembled WGS sequence"/>
</dbReference>
<dbReference type="GO" id="GO:0005524">
    <property type="term" value="F:ATP binding"/>
    <property type="evidence" value="ECO:0007669"/>
    <property type="project" value="UniProtKB-KW"/>
</dbReference>
<name>A0A9P6WBA4_MAUEX</name>
<proteinExistence type="predicted"/>
<dbReference type="OrthoDB" id="346907at2759"/>
<evidence type="ECO:0000313" key="7">
    <source>
        <dbReference type="EMBL" id="KAG0667800.1"/>
    </source>
</evidence>
<evidence type="ECO:0000256" key="4">
    <source>
        <dbReference type="ARBA" id="ARBA00022840"/>
    </source>
</evidence>
<evidence type="ECO:0000313" key="8">
    <source>
        <dbReference type="Proteomes" id="UP000750334"/>
    </source>
</evidence>
<dbReference type="Pfam" id="PF21127">
    <property type="entry name" value="ATG1-like_MIT2"/>
    <property type="match status" value="1"/>
</dbReference>
<dbReference type="GO" id="GO:0004674">
    <property type="term" value="F:protein serine/threonine kinase activity"/>
    <property type="evidence" value="ECO:0007669"/>
    <property type="project" value="InterPro"/>
</dbReference>
<evidence type="ECO:0000259" key="5">
    <source>
        <dbReference type="Pfam" id="PF12063"/>
    </source>
</evidence>
<evidence type="ECO:0000256" key="1">
    <source>
        <dbReference type="ARBA" id="ARBA00022679"/>
    </source>
</evidence>
<dbReference type="Pfam" id="PF12063">
    <property type="entry name" value="ATG1-like_MIT1"/>
    <property type="match status" value="1"/>
</dbReference>
<evidence type="ECO:0000256" key="3">
    <source>
        <dbReference type="ARBA" id="ARBA00022777"/>
    </source>
</evidence>
<sequence>MDLVLYKEAITLYLKSLEILSKSMKMTSLWWFNQHTNNTSTSNSLRLNLLVQWIRERFNECLTKAEYIKVKLVENDLNDHTEDIFLEKLLYDRALEISKNAAKMELTGTNLNSCELSYATALWMLEVIIDDDTLQSENEEPIQGGIESSLAEDDRIIIKKYIESISGRLKALRSKFNINTITPVEKHLI</sequence>
<evidence type="ECO:0000259" key="6">
    <source>
        <dbReference type="Pfam" id="PF21127"/>
    </source>
</evidence>
<evidence type="ECO:0000256" key="2">
    <source>
        <dbReference type="ARBA" id="ARBA00022741"/>
    </source>
</evidence>
<dbReference type="InterPro" id="IPR048941">
    <property type="entry name" value="ATG1-like_MIT2"/>
</dbReference>
<organism evidence="7 8">
    <name type="scientific">Maudiozyma exigua</name>
    <name type="common">Yeast</name>
    <name type="synonym">Kazachstania exigua</name>
    <dbReference type="NCBI Taxonomy" id="34358"/>
    <lineage>
        <taxon>Eukaryota</taxon>
        <taxon>Fungi</taxon>
        <taxon>Dikarya</taxon>
        <taxon>Ascomycota</taxon>
        <taxon>Saccharomycotina</taxon>
        <taxon>Saccharomycetes</taxon>
        <taxon>Saccharomycetales</taxon>
        <taxon>Saccharomycetaceae</taxon>
        <taxon>Maudiozyma</taxon>
    </lineage>
</organism>
<keyword evidence="1" id="KW-0808">Transferase</keyword>
<comment type="caution">
    <text evidence="7">The sequence shown here is derived from an EMBL/GenBank/DDBJ whole genome shotgun (WGS) entry which is preliminary data.</text>
</comment>
<dbReference type="AlphaFoldDB" id="A0A9P6WBA4"/>